<dbReference type="Pfam" id="PF04430">
    <property type="entry name" value="DUF498"/>
    <property type="match status" value="1"/>
</dbReference>
<reference evidence="1 2" key="1">
    <citation type="submission" date="2018-08" db="EMBL/GenBank/DDBJ databases">
        <title>Genome analysis of the thermophilic bacterium of the candidate phylum Aminicenantes from deep subsurface aquifer revealed its physiology and ecological role.</title>
        <authorList>
            <person name="Kadnikov V.V."/>
            <person name="Mardanov A.V."/>
            <person name="Beletsky A.V."/>
            <person name="Karnachuk O.V."/>
            <person name="Ravin N.V."/>
        </authorList>
    </citation>
    <scope>NUCLEOTIDE SEQUENCE [LARGE SCALE GENOMIC DNA]</scope>
    <source>
        <strain evidence="1">BY38</strain>
    </source>
</reference>
<proteinExistence type="predicted"/>
<dbReference type="InterPro" id="IPR007523">
    <property type="entry name" value="NDUFAF3/AAMDC"/>
</dbReference>
<accession>A0A3E2BMM9</accession>
<dbReference type="PANTHER" id="PTHR15811">
    <property type="entry name" value="MTH938 DOMAIN-CONTAINING PROTEIN"/>
    <property type="match status" value="1"/>
</dbReference>
<evidence type="ECO:0000313" key="1">
    <source>
        <dbReference type="EMBL" id="RFT15964.1"/>
    </source>
</evidence>
<dbReference type="EMBL" id="QUAH01000006">
    <property type="protein sequence ID" value="RFT15964.1"/>
    <property type="molecule type" value="Genomic_DNA"/>
</dbReference>
<comment type="caution">
    <text evidence="1">The sequence shown here is derived from an EMBL/GenBank/DDBJ whole genome shotgun (WGS) entry which is preliminary data.</text>
</comment>
<organism evidence="1 2">
    <name type="scientific">Candidatus Saccharicenans subterraneus</name>
    <dbReference type="NCBI Taxonomy" id="2508984"/>
    <lineage>
        <taxon>Bacteria</taxon>
        <taxon>Candidatus Aminicenantota</taxon>
        <taxon>Candidatus Aminicenantia</taxon>
        <taxon>Candidatus Aminicenantales</taxon>
        <taxon>Candidatus Saccharicenantaceae</taxon>
        <taxon>Candidatus Saccharicenans</taxon>
    </lineage>
</organism>
<evidence type="ECO:0000313" key="2">
    <source>
        <dbReference type="Proteomes" id="UP000257323"/>
    </source>
</evidence>
<name>A0A3E2BMM9_9BACT</name>
<sequence>MFIESYSFGRMVIAGKIYNADLIIVGEEIFPNWWRREGHSLCLEDLKIVAERKPEILVIGTGAYGAMDVPYETEKYLEDQGIEVIWKPTAEAVEIFNSITGRKKAGAFHLTC</sequence>
<dbReference type="GO" id="GO:0005737">
    <property type="term" value="C:cytoplasm"/>
    <property type="evidence" value="ECO:0007669"/>
    <property type="project" value="TreeGrafter"/>
</dbReference>
<dbReference type="AlphaFoldDB" id="A0A3E2BMM9"/>
<protein>
    <submittedName>
        <fullName evidence="1">Uncharacterized protein</fullName>
    </submittedName>
</protein>
<dbReference type="Gene3D" id="3.40.1230.10">
    <property type="entry name" value="MTH938-like"/>
    <property type="match status" value="1"/>
</dbReference>
<dbReference type="SUPFAM" id="SSF64076">
    <property type="entry name" value="MTH938-like"/>
    <property type="match status" value="1"/>
</dbReference>
<dbReference type="InterPro" id="IPR036748">
    <property type="entry name" value="MTH938-like_sf"/>
</dbReference>
<gene>
    <name evidence="1" type="ORF">OP8BY_2362</name>
</gene>
<dbReference type="PANTHER" id="PTHR15811:SF5">
    <property type="entry name" value="MTH938 DOMAIN-CONTAINING PROTEIN"/>
    <property type="match status" value="1"/>
</dbReference>
<dbReference type="Proteomes" id="UP000257323">
    <property type="component" value="Unassembled WGS sequence"/>
</dbReference>